<gene>
    <name evidence="2" type="ORF">COCMIDRAFT_25287</name>
</gene>
<feature type="region of interest" description="Disordered" evidence="1">
    <location>
        <begin position="11"/>
        <end position="54"/>
    </location>
</feature>
<dbReference type="GeneID" id="19120739"/>
<keyword evidence="3" id="KW-1185">Reference proteome</keyword>
<reference evidence="2 3" key="1">
    <citation type="journal article" date="2013" name="PLoS Genet.">
        <title>Comparative genome structure, secondary metabolite, and effector coding capacity across Cochliobolus pathogens.</title>
        <authorList>
            <person name="Condon B.J."/>
            <person name="Leng Y."/>
            <person name="Wu D."/>
            <person name="Bushley K.E."/>
            <person name="Ohm R.A."/>
            <person name="Otillar R."/>
            <person name="Martin J."/>
            <person name="Schackwitz W."/>
            <person name="Grimwood J."/>
            <person name="MohdZainudin N."/>
            <person name="Xue C."/>
            <person name="Wang R."/>
            <person name="Manning V.A."/>
            <person name="Dhillon B."/>
            <person name="Tu Z.J."/>
            <person name="Steffenson B.J."/>
            <person name="Salamov A."/>
            <person name="Sun H."/>
            <person name="Lowry S."/>
            <person name="LaButti K."/>
            <person name="Han J."/>
            <person name="Copeland A."/>
            <person name="Lindquist E."/>
            <person name="Barry K."/>
            <person name="Schmutz J."/>
            <person name="Baker S.E."/>
            <person name="Ciuffetti L.M."/>
            <person name="Grigoriev I.V."/>
            <person name="Zhong S."/>
            <person name="Turgeon B.G."/>
        </authorList>
    </citation>
    <scope>NUCLEOTIDE SEQUENCE [LARGE SCALE GENOMIC DNA]</scope>
    <source>
        <strain evidence="2 3">ATCC 44560</strain>
    </source>
</reference>
<proteinExistence type="predicted"/>
<dbReference type="Proteomes" id="UP000054032">
    <property type="component" value="Unassembled WGS sequence"/>
</dbReference>
<evidence type="ECO:0000313" key="2">
    <source>
        <dbReference type="EMBL" id="EUC46685.1"/>
    </source>
</evidence>
<protein>
    <submittedName>
        <fullName evidence="2">Uncharacterized protein</fullName>
    </submittedName>
</protein>
<dbReference type="HOGENOM" id="CLU_2026299_0_0_1"/>
<dbReference type="KEGG" id="bor:COCMIDRAFT_25287"/>
<dbReference type="EMBL" id="KI963962">
    <property type="protein sequence ID" value="EUC46685.1"/>
    <property type="molecule type" value="Genomic_DNA"/>
</dbReference>
<evidence type="ECO:0000313" key="3">
    <source>
        <dbReference type="Proteomes" id="UP000054032"/>
    </source>
</evidence>
<evidence type="ECO:0000256" key="1">
    <source>
        <dbReference type="SAM" id="MobiDB-lite"/>
    </source>
</evidence>
<dbReference type="RefSeq" id="XP_007686758.1">
    <property type="nucleotide sequence ID" value="XM_007688568.1"/>
</dbReference>
<name>W6Z9L4_COCMI</name>
<accession>W6Z9L4</accession>
<feature type="compositionally biased region" description="Basic and acidic residues" evidence="1">
    <location>
        <begin position="15"/>
        <end position="24"/>
    </location>
</feature>
<organism evidence="2 3">
    <name type="scientific">Bipolaris oryzae ATCC 44560</name>
    <dbReference type="NCBI Taxonomy" id="930090"/>
    <lineage>
        <taxon>Eukaryota</taxon>
        <taxon>Fungi</taxon>
        <taxon>Dikarya</taxon>
        <taxon>Ascomycota</taxon>
        <taxon>Pezizomycotina</taxon>
        <taxon>Dothideomycetes</taxon>
        <taxon>Pleosporomycetidae</taxon>
        <taxon>Pleosporales</taxon>
        <taxon>Pleosporineae</taxon>
        <taxon>Pleosporaceae</taxon>
        <taxon>Bipolaris</taxon>
    </lineage>
</organism>
<dbReference type="AlphaFoldDB" id="W6Z9L4"/>
<sequence length="122" mass="12638">MIRARWCHGYQEGPKGADDKHAEATGHGAGVQHTHMVNARRHGESGGGPFAGVEHGTGFRAAVLPLQWACKANARQGGRSIEGPPPVQTDKQAGGLAVVCSVCVGVGVEAHGWRRGAGSRAQ</sequence>